<dbReference type="FunFam" id="3.30.70.270:FF:000001">
    <property type="entry name" value="Diguanylate cyclase domain protein"/>
    <property type="match status" value="1"/>
</dbReference>
<sequence length="592" mass="65675">MDAFESTLGDKFSEPRELGKALLLLGKAWEGINDFDTALTRANSAVELLEPLGTSALLIEALQDRSYYLYVTTGERSSYCPDRERTVELSRELENQRLLVGQLIRRSFCFDGDDLALGLRDLEEALQITVDFELGDEALAMVANARGNLFRSVEIHDRAYSAYADALKIWSAKDDTTDEFNMLHALAGEAIQMGAWELAEVHIKSMFTIDEEFGSDTTDFKFFAWFNESRMQLARRNYGEAASAIDNALNLSHTTTERKFVRDALLISAEVHLMSGDIERAQKYLSDYLGLADHESDPIYRILEDLSSSLEKVDVSGVLTAMVTLRATEAEQVYAANNARRRLLAAAHENESERLRAEILQRELALSERGLEVADAQAKLSRQATTIASLGFLLAVAASAWLAKSLRLNRKAAHTDYLTGIANRGRIFKLGFTLRDKMKRKGRAFSVVMFDLDHFKGINDTQGHAMGDEVIRKTVEAAQSVLHGGQVLGRLGGEEFIALLPGADKEEAILVAENIRAAVESADCTYGQKNLTDFTVSIGVATLEAEDNFQQLVNRADSALYSAKSAGRNRVRFADSIPTYSTGNHVTRRTPR</sequence>
<evidence type="ECO:0000256" key="3">
    <source>
        <dbReference type="ARBA" id="ARBA00034247"/>
    </source>
</evidence>
<evidence type="ECO:0000313" key="5">
    <source>
        <dbReference type="EMBL" id="GHD31375.1"/>
    </source>
</evidence>
<dbReference type="Gene3D" id="1.25.40.10">
    <property type="entry name" value="Tetratricopeptide repeat domain"/>
    <property type="match status" value="1"/>
</dbReference>
<dbReference type="Pfam" id="PF00990">
    <property type="entry name" value="GGDEF"/>
    <property type="match status" value="1"/>
</dbReference>
<dbReference type="EC" id="2.7.7.65" evidence="2"/>
<dbReference type="PANTHER" id="PTHR45138:SF9">
    <property type="entry name" value="DIGUANYLATE CYCLASE DGCM-RELATED"/>
    <property type="match status" value="1"/>
</dbReference>
<comment type="cofactor">
    <cofactor evidence="1">
        <name>Mg(2+)</name>
        <dbReference type="ChEBI" id="CHEBI:18420"/>
    </cofactor>
</comment>
<dbReference type="AlphaFoldDB" id="A0A918XGX1"/>
<comment type="catalytic activity">
    <reaction evidence="3">
        <text>2 GTP = 3',3'-c-di-GMP + 2 diphosphate</text>
        <dbReference type="Rhea" id="RHEA:24898"/>
        <dbReference type="ChEBI" id="CHEBI:33019"/>
        <dbReference type="ChEBI" id="CHEBI:37565"/>
        <dbReference type="ChEBI" id="CHEBI:58805"/>
        <dbReference type="EC" id="2.7.7.65"/>
    </reaction>
</comment>
<dbReference type="Proteomes" id="UP000644693">
    <property type="component" value="Unassembled WGS sequence"/>
</dbReference>
<dbReference type="InterPro" id="IPR000160">
    <property type="entry name" value="GGDEF_dom"/>
</dbReference>
<gene>
    <name evidence="5" type="ORF">GCM10007053_14340</name>
</gene>
<dbReference type="SMART" id="SM00267">
    <property type="entry name" value="GGDEF"/>
    <property type="match status" value="1"/>
</dbReference>
<evidence type="ECO:0000256" key="2">
    <source>
        <dbReference type="ARBA" id="ARBA00012528"/>
    </source>
</evidence>
<organism evidence="5 6">
    <name type="scientific">Parahalioglobus pacificus</name>
    <dbReference type="NCBI Taxonomy" id="930806"/>
    <lineage>
        <taxon>Bacteria</taxon>
        <taxon>Pseudomonadati</taxon>
        <taxon>Pseudomonadota</taxon>
        <taxon>Gammaproteobacteria</taxon>
        <taxon>Cellvibrionales</taxon>
        <taxon>Halieaceae</taxon>
        <taxon>Parahalioglobus</taxon>
    </lineage>
</organism>
<dbReference type="PANTHER" id="PTHR45138">
    <property type="entry name" value="REGULATORY COMPONENTS OF SENSORY TRANSDUCTION SYSTEM"/>
    <property type="match status" value="1"/>
</dbReference>
<name>A0A918XGX1_9GAMM</name>
<dbReference type="PROSITE" id="PS50887">
    <property type="entry name" value="GGDEF"/>
    <property type="match status" value="1"/>
</dbReference>
<proteinExistence type="predicted"/>
<feature type="domain" description="GGDEF" evidence="4">
    <location>
        <begin position="443"/>
        <end position="576"/>
    </location>
</feature>
<dbReference type="InterPro" id="IPR029787">
    <property type="entry name" value="Nucleotide_cyclase"/>
</dbReference>
<dbReference type="EMBL" id="BMYM01000001">
    <property type="protein sequence ID" value="GHD31375.1"/>
    <property type="molecule type" value="Genomic_DNA"/>
</dbReference>
<reference evidence="5" key="2">
    <citation type="submission" date="2020-09" db="EMBL/GenBank/DDBJ databases">
        <authorList>
            <person name="Sun Q."/>
            <person name="Kim S."/>
        </authorList>
    </citation>
    <scope>NUCLEOTIDE SEQUENCE</scope>
    <source>
        <strain evidence="5">KCTC 23430</strain>
    </source>
</reference>
<dbReference type="NCBIfam" id="TIGR00254">
    <property type="entry name" value="GGDEF"/>
    <property type="match status" value="1"/>
</dbReference>
<dbReference type="InterPro" id="IPR043128">
    <property type="entry name" value="Rev_trsase/Diguanyl_cyclase"/>
</dbReference>
<dbReference type="CDD" id="cd01949">
    <property type="entry name" value="GGDEF"/>
    <property type="match status" value="1"/>
</dbReference>
<dbReference type="InterPro" id="IPR050469">
    <property type="entry name" value="Diguanylate_Cyclase"/>
</dbReference>
<evidence type="ECO:0000259" key="4">
    <source>
        <dbReference type="PROSITE" id="PS50887"/>
    </source>
</evidence>
<dbReference type="SUPFAM" id="SSF48452">
    <property type="entry name" value="TPR-like"/>
    <property type="match status" value="1"/>
</dbReference>
<reference evidence="5" key="1">
    <citation type="journal article" date="2014" name="Int. J. Syst. Evol. Microbiol.">
        <title>Complete genome sequence of Corynebacterium casei LMG S-19264T (=DSM 44701T), isolated from a smear-ripened cheese.</title>
        <authorList>
            <consortium name="US DOE Joint Genome Institute (JGI-PGF)"/>
            <person name="Walter F."/>
            <person name="Albersmeier A."/>
            <person name="Kalinowski J."/>
            <person name="Ruckert C."/>
        </authorList>
    </citation>
    <scope>NUCLEOTIDE SEQUENCE</scope>
    <source>
        <strain evidence="5">KCTC 23430</strain>
    </source>
</reference>
<evidence type="ECO:0000313" key="6">
    <source>
        <dbReference type="Proteomes" id="UP000644693"/>
    </source>
</evidence>
<dbReference type="SUPFAM" id="SSF55073">
    <property type="entry name" value="Nucleotide cyclase"/>
    <property type="match status" value="1"/>
</dbReference>
<comment type="caution">
    <text evidence="5">The sequence shown here is derived from an EMBL/GenBank/DDBJ whole genome shotgun (WGS) entry which is preliminary data.</text>
</comment>
<dbReference type="GO" id="GO:0052621">
    <property type="term" value="F:diguanylate cyclase activity"/>
    <property type="evidence" value="ECO:0007669"/>
    <property type="project" value="UniProtKB-EC"/>
</dbReference>
<protein>
    <recommendedName>
        <fullName evidence="2">diguanylate cyclase</fullName>
        <ecNumber evidence="2">2.7.7.65</ecNumber>
    </recommendedName>
</protein>
<dbReference type="InterPro" id="IPR011990">
    <property type="entry name" value="TPR-like_helical_dom_sf"/>
</dbReference>
<evidence type="ECO:0000256" key="1">
    <source>
        <dbReference type="ARBA" id="ARBA00001946"/>
    </source>
</evidence>
<dbReference type="Gene3D" id="3.30.70.270">
    <property type="match status" value="1"/>
</dbReference>
<keyword evidence="6" id="KW-1185">Reference proteome</keyword>
<accession>A0A918XGX1</accession>